<evidence type="ECO:0000313" key="2">
    <source>
        <dbReference type="EMBL" id="NEX59512.1"/>
    </source>
</evidence>
<dbReference type="RefSeq" id="WP_163959735.1">
    <property type="nucleotide sequence ID" value="NZ_JAAIVB010000003.1"/>
</dbReference>
<protein>
    <submittedName>
        <fullName evidence="2">Uncharacterized protein</fullName>
    </submittedName>
</protein>
<comment type="caution">
    <text evidence="2">The sequence shown here is derived from an EMBL/GenBank/DDBJ whole genome shotgun (WGS) entry which is preliminary data.</text>
</comment>
<dbReference type="Proteomes" id="UP000482155">
    <property type="component" value="Unassembled WGS sequence"/>
</dbReference>
<feature type="region of interest" description="Disordered" evidence="1">
    <location>
        <begin position="1"/>
        <end position="68"/>
    </location>
</feature>
<name>A0A6B3SMB5_9BURK</name>
<organism evidence="2 3">
    <name type="scientific">Noviherbaspirillum galbum</name>
    <dbReference type="NCBI Taxonomy" id="2709383"/>
    <lineage>
        <taxon>Bacteria</taxon>
        <taxon>Pseudomonadati</taxon>
        <taxon>Pseudomonadota</taxon>
        <taxon>Betaproteobacteria</taxon>
        <taxon>Burkholderiales</taxon>
        <taxon>Oxalobacteraceae</taxon>
        <taxon>Noviherbaspirillum</taxon>
    </lineage>
</organism>
<gene>
    <name evidence="2" type="ORF">G3574_00330</name>
</gene>
<reference evidence="2 3" key="1">
    <citation type="submission" date="2020-02" db="EMBL/GenBank/DDBJ databases">
        <authorList>
            <person name="Kim M.K."/>
        </authorList>
    </citation>
    <scope>NUCLEOTIDE SEQUENCE [LARGE SCALE GENOMIC DNA]</scope>
    <source>
        <strain evidence="2 3">17J57-3</strain>
    </source>
</reference>
<feature type="compositionally biased region" description="Basic and acidic residues" evidence="1">
    <location>
        <begin position="32"/>
        <end position="57"/>
    </location>
</feature>
<dbReference type="EMBL" id="JAAIVB010000003">
    <property type="protein sequence ID" value="NEX59512.1"/>
    <property type="molecule type" value="Genomic_DNA"/>
</dbReference>
<sequence length="68" mass="7579">MQVPRDQAQGNSGNKKTGGYDPVESGATNEVGKQHQADPPMRHLTEEERKRAEEILGRFENGQDSQKD</sequence>
<evidence type="ECO:0000256" key="1">
    <source>
        <dbReference type="SAM" id="MobiDB-lite"/>
    </source>
</evidence>
<proteinExistence type="predicted"/>
<keyword evidence="3" id="KW-1185">Reference proteome</keyword>
<dbReference type="AlphaFoldDB" id="A0A6B3SMB5"/>
<evidence type="ECO:0000313" key="3">
    <source>
        <dbReference type="Proteomes" id="UP000482155"/>
    </source>
</evidence>
<accession>A0A6B3SMB5</accession>